<evidence type="ECO:0000256" key="1">
    <source>
        <dbReference type="SAM" id="Phobius"/>
    </source>
</evidence>
<dbReference type="InterPro" id="IPR032623">
    <property type="entry name" value="FecR_N"/>
</dbReference>
<organism evidence="4 5">
    <name type="scientific">Oxalicibacterium flavum</name>
    <dbReference type="NCBI Taxonomy" id="179467"/>
    <lineage>
        <taxon>Bacteria</taxon>
        <taxon>Pseudomonadati</taxon>
        <taxon>Pseudomonadota</taxon>
        <taxon>Betaproteobacteria</taxon>
        <taxon>Burkholderiales</taxon>
        <taxon>Oxalobacteraceae</taxon>
        <taxon>Oxalicibacterium</taxon>
    </lineage>
</organism>
<feature type="transmembrane region" description="Helical" evidence="1">
    <location>
        <begin position="95"/>
        <end position="114"/>
    </location>
</feature>
<dbReference type="Pfam" id="PF04773">
    <property type="entry name" value="FecR"/>
    <property type="match status" value="1"/>
</dbReference>
<reference evidence="4" key="2">
    <citation type="submission" date="2020-09" db="EMBL/GenBank/DDBJ databases">
        <authorList>
            <person name="Sun Q."/>
            <person name="Sedlacek I."/>
        </authorList>
    </citation>
    <scope>NUCLEOTIDE SEQUENCE</scope>
    <source>
        <strain evidence="4">CCM 7086</strain>
    </source>
</reference>
<reference evidence="4" key="1">
    <citation type="journal article" date="2014" name="Int. J. Syst. Evol. Microbiol.">
        <title>Complete genome sequence of Corynebacterium casei LMG S-19264T (=DSM 44701T), isolated from a smear-ripened cheese.</title>
        <authorList>
            <consortium name="US DOE Joint Genome Institute (JGI-PGF)"/>
            <person name="Walter F."/>
            <person name="Albersmeier A."/>
            <person name="Kalinowski J."/>
            <person name="Ruckert C."/>
        </authorList>
    </citation>
    <scope>NUCLEOTIDE SEQUENCE</scope>
    <source>
        <strain evidence="4">CCM 7086</strain>
    </source>
</reference>
<evidence type="ECO:0000313" key="5">
    <source>
        <dbReference type="Proteomes" id="UP000620266"/>
    </source>
</evidence>
<proteinExistence type="predicted"/>
<dbReference type="RefSeq" id="WP_188395078.1">
    <property type="nucleotide sequence ID" value="NZ_BMCG01000002.1"/>
</dbReference>
<feature type="domain" description="FecR protein" evidence="2">
    <location>
        <begin position="125"/>
        <end position="220"/>
    </location>
</feature>
<evidence type="ECO:0000259" key="3">
    <source>
        <dbReference type="Pfam" id="PF16220"/>
    </source>
</evidence>
<dbReference type="Pfam" id="PF16220">
    <property type="entry name" value="DUF4880"/>
    <property type="match status" value="1"/>
</dbReference>
<dbReference type="EMBL" id="BMCG01000002">
    <property type="protein sequence ID" value="GGC02601.1"/>
    <property type="molecule type" value="Genomic_DNA"/>
</dbReference>
<keyword evidence="1" id="KW-0812">Transmembrane</keyword>
<protein>
    <submittedName>
        <fullName evidence="4">Sensor</fullName>
    </submittedName>
</protein>
<sequence>MSADRATLLAKGGSQHSPEHIRAVNEAAQWYARLQAGQGSDALQCQWAQWLAADPEHGLAWEKVQQVCQQFARVPGKVAGNTLTRSMQQARARRGVLRGLAILVTVGAGGAVAYRMQPLAGWGSDLATATGERRDVTLADLSMLSLNTHTRGDVAFSETQRLVRLQQGEILVTTHPDQQAMARPFIVETRHGRITALGTRFNVRVEDDETRVTVLEKAVEVRVMQGSDALRLEAGQQLAFSSTRMGSPVTADASVAAWQRGRLVVVDMPLRQFVAELARYRSGHLACDDAVAAIRVSGAFPLDDVEQTLLSLTESFPLRIERFTRFWTTIKAA</sequence>
<evidence type="ECO:0000313" key="4">
    <source>
        <dbReference type="EMBL" id="GGC02601.1"/>
    </source>
</evidence>
<dbReference type="PANTHER" id="PTHR30273:SF2">
    <property type="entry name" value="PROTEIN FECR"/>
    <property type="match status" value="1"/>
</dbReference>
<dbReference type="InterPro" id="IPR006860">
    <property type="entry name" value="FecR"/>
</dbReference>
<name>A0A8J2XUV4_9BURK</name>
<dbReference type="GO" id="GO:0016989">
    <property type="term" value="F:sigma factor antagonist activity"/>
    <property type="evidence" value="ECO:0007669"/>
    <property type="project" value="TreeGrafter"/>
</dbReference>
<dbReference type="PANTHER" id="PTHR30273">
    <property type="entry name" value="PERIPLASMIC SIGNAL SENSOR AND SIGMA FACTOR ACTIVATOR FECR-RELATED"/>
    <property type="match status" value="1"/>
</dbReference>
<keyword evidence="5" id="KW-1185">Reference proteome</keyword>
<gene>
    <name evidence="4" type="primary">fecR</name>
    <name evidence="4" type="ORF">GCM10007205_09840</name>
</gene>
<accession>A0A8J2XUV4</accession>
<keyword evidence="1" id="KW-1133">Transmembrane helix</keyword>
<dbReference type="Gene3D" id="2.60.120.1440">
    <property type="match status" value="1"/>
</dbReference>
<dbReference type="Proteomes" id="UP000620266">
    <property type="component" value="Unassembled WGS sequence"/>
</dbReference>
<dbReference type="PIRSF" id="PIRSF018266">
    <property type="entry name" value="FecR"/>
    <property type="match status" value="1"/>
</dbReference>
<comment type="caution">
    <text evidence="4">The sequence shown here is derived from an EMBL/GenBank/DDBJ whole genome shotgun (WGS) entry which is preliminary data.</text>
</comment>
<dbReference type="AlphaFoldDB" id="A0A8J2XUV4"/>
<keyword evidence="1" id="KW-0472">Membrane</keyword>
<evidence type="ECO:0000259" key="2">
    <source>
        <dbReference type="Pfam" id="PF04773"/>
    </source>
</evidence>
<dbReference type="InterPro" id="IPR012373">
    <property type="entry name" value="Ferrdict_sens_TM"/>
</dbReference>
<feature type="domain" description="FecR N-terminal" evidence="3">
    <location>
        <begin position="26"/>
        <end position="67"/>
    </location>
</feature>